<keyword evidence="3" id="KW-0325">Glycoprotein</keyword>
<evidence type="ECO:0000256" key="5">
    <source>
        <dbReference type="SAM" id="SignalP"/>
    </source>
</evidence>
<sequence>MFLTALFLYVILNIIVPTLSETDLLASRTYCGLQHSDDYVKDNPGISLDEFPWITQLLYDEDKSVKCVGSLINRRYVLTAAQCMNPRDGEITGIRLGDYDITSDKDCVNETRFGEECSDPAEEFGIEELIPHPGYRARTAVNDIGLIRLSKNVDYSEYIRPICLPAATSLYLKDGVALAVSGWGFTQFGGESAKIKKKVSAQLLPLDTCRGVYNNTRQLITTNHLCVSEDKTTFTCQGDSGGPLMLSVKNQWSGVGIVSFGKFCGTDDPGVYTKVSSYLDWIKQNVRK</sequence>
<name>A0A1Y1ME05_PHOPY</name>
<dbReference type="EMBL" id="GEZM01036627">
    <property type="protein sequence ID" value="JAV82555.1"/>
    <property type="molecule type" value="Transcribed_RNA"/>
</dbReference>
<keyword evidence="1 5" id="KW-0732">Signal</keyword>
<dbReference type="CDD" id="cd00190">
    <property type="entry name" value="Tryp_SPc"/>
    <property type="match status" value="1"/>
</dbReference>
<dbReference type="Pfam" id="PF00089">
    <property type="entry name" value="Trypsin"/>
    <property type="match status" value="1"/>
</dbReference>
<organism evidence="7">
    <name type="scientific">Photinus pyralis</name>
    <name type="common">Common eastern firefly</name>
    <name type="synonym">Lampyris pyralis</name>
    <dbReference type="NCBI Taxonomy" id="7054"/>
    <lineage>
        <taxon>Eukaryota</taxon>
        <taxon>Metazoa</taxon>
        <taxon>Ecdysozoa</taxon>
        <taxon>Arthropoda</taxon>
        <taxon>Hexapoda</taxon>
        <taxon>Insecta</taxon>
        <taxon>Pterygota</taxon>
        <taxon>Neoptera</taxon>
        <taxon>Endopterygota</taxon>
        <taxon>Coleoptera</taxon>
        <taxon>Polyphaga</taxon>
        <taxon>Elateriformia</taxon>
        <taxon>Elateroidea</taxon>
        <taxon>Lampyridae</taxon>
        <taxon>Lampyrinae</taxon>
        <taxon>Photinus</taxon>
    </lineage>
</organism>
<evidence type="ECO:0000256" key="3">
    <source>
        <dbReference type="ARBA" id="ARBA00023180"/>
    </source>
</evidence>
<evidence type="ECO:0000313" key="7">
    <source>
        <dbReference type="EMBL" id="JAV82555.1"/>
    </source>
</evidence>
<feature type="chain" id="PRO_5011907465" description="Peptidase S1 domain-containing protein" evidence="5">
    <location>
        <begin position="21"/>
        <end position="288"/>
    </location>
</feature>
<evidence type="ECO:0000256" key="2">
    <source>
        <dbReference type="ARBA" id="ARBA00023157"/>
    </source>
</evidence>
<evidence type="ECO:0000256" key="4">
    <source>
        <dbReference type="ARBA" id="ARBA00024195"/>
    </source>
</evidence>
<reference evidence="7" key="1">
    <citation type="journal article" date="2016" name="Sci. Rep.">
        <title>Molecular characterization of firefly nuptial gifts: a multi-omics approach sheds light on postcopulatory sexual selection.</title>
        <authorList>
            <person name="Al-Wathiqui N."/>
            <person name="Fallon T.R."/>
            <person name="South A."/>
            <person name="Weng J.K."/>
            <person name="Lewis S.M."/>
        </authorList>
    </citation>
    <scope>NUCLEOTIDE SEQUENCE</scope>
</reference>
<feature type="signal peptide" evidence="5">
    <location>
        <begin position="1"/>
        <end position="20"/>
    </location>
</feature>
<dbReference type="FunFam" id="2.40.10.10:FF:000028">
    <property type="entry name" value="Serine protease easter"/>
    <property type="match status" value="1"/>
</dbReference>
<dbReference type="AlphaFoldDB" id="A0A1Y1ME05"/>
<dbReference type="Gene3D" id="2.40.10.10">
    <property type="entry name" value="Trypsin-like serine proteases"/>
    <property type="match status" value="2"/>
</dbReference>
<comment type="similarity">
    <text evidence="4">Belongs to the peptidase S1 family. CLIP subfamily.</text>
</comment>
<dbReference type="SUPFAM" id="SSF50494">
    <property type="entry name" value="Trypsin-like serine proteases"/>
    <property type="match status" value="1"/>
</dbReference>
<dbReference type="InterPro" id="IPR001314">
    <property type="entry name" value="Peptidase_S1A"/>
</dbReference>
<keyword evidence="2" id="KW-1015">Disulfide bond</keyword>
<dbReference type="SMART" id="SM00020">
    <property type="entry name" value="Tryp_SPc"/>
    <property type="match status" value="1"/>
</dbReference>
<feature type="domain" description="Peptidase S1" evidence="6">
    <location>
        <begin position="39"/>
        <end position="287"/>
    </location>
</feature>
<dbReference type="PANTHER" id="PTHR24256">
    <property type="entry name" value="TRYPTASE-RELATED"/>
    <property type="match status" value="1"/>
</dbReference>
<protein>
    <recommendedName>
        <fullName evidence="6">Peptidase S1 domain-containing protein</fullName>
    </recommendedName>
</protein>
<evidence type="ECO:0000259" key="6">
    <source>
        <dbReference type="PROSITE" id="PS50240"/>
    </source>
</evidence>
<dbReference type="PRINTS" id="PR00722">
    <property type="entry name" value="CHYMOTRYPSIN"/>
</dbReference>
<dbReference type="GO" id="GO:0004252">
    <property type="term" value="F:serine-type endopeptidase activity"/>
    <property type="evidence" value="ECO:0007669"/>
    <property type="project" value="InterPro"/>
</dbReference>
<dbReference type="InterPro" id="IPR051487">
    <property type="entry name" value="Ser/Thr_Proteases_Immune/Dev"/>
</dbReference>
<dbReference type="InterPro" id="IPR001254">
    <property type="entry name" value="Trypsin_dom"/>
</dbReference>
<proteinExistence type="inferred from homology"/>
<dbReference type="InterPro" id="IPR009003">
    <property type="entry name" value="Peptidase_S1_PA"/>
</dbReference>
<accession>A0A1Y1ME05</accession>
<dbReference type="EMBL" id="GEZM01036624">
    <property type="protein sequence ID" value="JAV82560.1"/>
    <property type="molecule type" value="Transcribed_RNA"/>
</dbReference>
<dbReference type="GO" id="GO:0006508">
    <property type="term" value="P:proteolysis"/>
    <property type="evidence" value="ECO:0007669"/>
    <property type="project" value="InterPro"/>
</dbReference>
<dbReference type="InterPro" id="IPR043504">
    <property type="entry name" value="Peptidase_S1_PA_chymotrypsin"/>
</dbReference>
<dbReference type="PROSITE" id="PS50240">
    <property type="entry name" value="TRYPSIN_DOM"/>
    <property type="match status" value="1"/>
</dbReference>
<evidence type="ECO:0000256" key="1">
    <source>
        <dbReference type="ARBA" id="ARBA00022729"/>
    </source>
</evidence>